<comment type="pathway">
    <text evidence="1 4">Glycan biosynthesis; trehalose biosynthesis.</text>
</comment>
<accession>A0A497XKR6</accession>
<dbReference type="NCBIfam" id="TIGR01484">
    <property type="entry name" value="HAD-SF-IIB"/>
    <property type="match status" value="1"/>
</dbReference>
<evidence type="ECO:0000256" key="2">
    <source>
        <dbReference type="ARBA" id="ARBA00008770"/>
    </source>
</evidence>
<dbReference type="Gene3D" id="3.40.50.1000">
    <property type="entry name" value="HAD superfamily/HAD-like"/>
    <property type="match status" value="1"/>
</dbReference>
<dbReference type="EMBL" id="RCCI01000004">
    <property type="protein sequence ID" value="RLJ68582.1"/>
    <property type="molecule type" value="Genomic_DNA"/>
</dbReference>
<evidence type="ECO:0000313" key="6">
    <source>
        <dbReference type="Proteomes" id="UP000268908"/>
    </source>
</evidence>
<evidence type="ECO:0000256" key="4">
    <source>
        <dbReference type="RuleBase" id="RU361117"/>
    </source>
</evidence>
<keyword evidence="6" id="KW-1185">Reference proteome</keyword>
<dbReference type="EC" id="3.1.3.12" evidence="4"/>
<dbReference type="UniPathway" id="UPA00299"/>
<dbReference type="SUPFAM" id="SSF56784">
    <property type="entry name" value="HAD-like"/>
    <property type="match status" value="1"/>
</dbReference>
<organism evidence="5 6">
    <name type="scientific">Sulfurisoma sediminicola</name>
    <dbReference type="NCBI Taxonomy" id="1381557"/>
    <lineage>
        <taxon>Bacteria</taxon>
        <taxon>Pseudomonadati</taxon>
        <taxon>Pseudomonadota</taxon>
        <taxon>Betaproteobacteria</taxon>
        <taxon>Nitrosomonadales</taxon>
        <taxon>Sterolibacteriaceae</taxon>
        <taxon>Sulfurisoma</taxon>
    </lineage>
</organism>
<keyword evidence="3 4" id="KW-0378">Hydrolase</keyword>
<dbReference type="PANTHER" id="PTHR43768">
    <property type="entry name" value="TREHALOSE 6-PHOSPHATE PHOSPHATASE"/>
    <property type="match status" value="1"/>
</dbReference>
<comment type="caution">
    <text evidence="5">The sequence shown here is derived from an EMBL/GenBank/DDBJ whole genome shotgun (WGS) entry which is preliminary data.</text>
</comment>
<dbReference type="Proteomes" id="UP000268908">
    <property type="component" value="Unassembled WGS sequence"/>
</dbReference>
<keyword evidence="4" id="KW-0460">Magnesium</keyword>
<dbReference type="AlphaFoldDB" id="A0A497XKR6"/>
<dbReference type="OrthoDB" id="9814913at2"/>
<dbReference type="InterPro" id="IPR006379">
    <property type="entry name" value="HAD-SF_hydro_IIB"/>
</dbReference>
<dbReference type="GO" id="GO:0005992">
    <property type="term" value="P:trehalose biosynthetic process"/>
    <property type="evidence" value="ECO:0007669"/>
    <property type="project" value="UniProtKB-UniPathway"/>
</dbReference>
<evidence type="ECO:0000256" key="1">
    <source>
        <dbReference type="ARBA" id="ARBA00005199"/>
    </source>
</evidence>
<protein>
    <recommendedName>
        <fullName evidence="4">Trehalose 6-phosphate phosphatase</fullName>
        <ecNumber evidence="4">3.1.3.12</ecNumber>
    </recommendedName>
</protein>
<dbReference type="InterPro" id="IPR003337">
    <property type="entry name" value="Trehalose_PPase"/>
</dbReference>
<dbReference type="CDD" id="cd01627">
    <property type="entry name" value="HAD_TPP"/>
    <property type="match status" value="1"/>
</dbReference>
<gene>
    <name evidence="5" type="ORF">DFR35_1150</name>
</gene>
<comment type="catalytic activity">
    <reaction evidence="4">
        <text>alpha,alpha-trehalose 6-phosphate + H2O = alpha,alpha-trehalose + phosphate</text>
        <dbReference type="Rhea" id="RHEA:23420"/>
        <dbReference type="ChEBI" id="CHEBI:15377"/>
        <dbReference type="ChEBI" id="CHEBI:16551"/>
        <dbReference type="ChEBI" id="CHEBI:43474"/>
        <dbReference type="ChEBI" id="CHEBI:58429"/>
        <dbReference type="EC" id="3.1.3.12"/>
    </reaction>
</comment>
<dbReference type="Gene3D" id="3.30.70.1020">
    <property type="entry name" value="Trehalose-6-phosphate phosphatase related protein, domain 2"/>
    <property type="match status" value="1"/>
</dbReference>
<dbReference type="InterPro" id="IPR044651">
    <property type="entry name" value="OTSB-like"/>
</dbReference>
<comment type="cofactor">
    <cofactor evidence="4">
        <name>Mg(2+)</name>
        <dbReference type="ChEBI" id="CHEBI:18420"/>
    </cofactor>
</comment>
<dbReference type="PANTHER" id="PTHR43768:SF3">
    <property type="entry name" value="TREHALOSE 6-PHOSPHATE PHOSPHATASE"/>
    <property type="match status" value="1"/>
</dbReference>
<evidence type="ECO:0000313" key="5">
    <source>
        <dbReference type="EMBL" id="RLJ68582.1"/>
    </source>
</evidence>
<dbReference type="GO" id="GO:0046872">
    <property type="term" value="F:metal ion binding"/>
    <property type="evidence" value="ECO:0007669"/>
    <property type="project" value="UniProtKB-KW"/>
</dbReference>
<comment type="similarity">
    <text evidence="2 4">Belongs to the trehalose phosphatase family.</text>
</comment>
<dbReference type="RefSeq" id="WP_121240666.1">
    <property type="nucleotide sequence ID" value="NZ_BHVV01000002.1"/>
</dbReference>
<proteinExistence type="inferred from homology"/>
<sequence length="251" mass="27214">MGRAATPPSPSPDWAFFLDVDGTLLEIAETPADVKVDTCLLDLIAQLYRRSTGAVALVSGRSLTDLDALLGLPRLPMAGQHGLERRDMAGRLWIHAAPPAAKCAIKEALAPALVRHPELLLEDKGLTLALHYRLAPHLAGYAHRLMTRLVSTTGEGLELQRGKRVVEVKPAGIDKGTAIAEYMREPPFLGRTPVFIGDDLNDEHGFSEVNRLDGISIKVGNAASCARFRLPNVAAVRSWLATAMKGWECRT</sequence>
<comment type="function">
    <text evidence="4">Removes the phosphate from trehalose 6-phosphate to produce free trehalose.</text>
</comment>
<reference evidence="5 6" key="1">
    <citation type="submission" date="2018-10" db="EMBL/GenBank/DDBJ databases">
        <title>Genomic Encyclopedia of Type Strains, Phase IV (KMG-IV): sequencing the most valuable type-strain genomes for metagenomic binning, comparative biology and taxonomic classification.</title>
        <authorList>
            <person name="Goeker M."/>
        </authorList>
    </citation>
    <scope>NUCLEOTIDE SEQUENCE [LARGE SCALE GENOMIC DNA]</scope>
    <source>
        <strain evidence="5 6">DSM 26916</strain>
    </source>
</reference>
<dbReference type="Pfam" id="PF02358">
    <property type="entry name" value="Trehalose_PPase"/>
    <property type="match status" value="1"/>
</dbReference>
<dbReference type="GO" id="GO:0004805">
    <property type="term" value="F:trehalose-phosphatase activity"/>
    <property type="evidence" value="ECO:0007669"/>
    <property type="project" value="UniProtKB-EC"/>
</dbReference>
<dbReference type="InterPro" id="IPR023214">
    <property type="entry name" value="HAD_sf"/>
</dbReference>
<evidence type="ECO:0000256" key="3">
    <source>
        <dbReference type="ARBA" id="ARBA00022801"/>
    </source>
</evidence>
<dbReference type="InterPro" id="IPR036412">
    <property type="entry name" value="HAD-like_sf"/>
</dbReference>
<name>A0A497XKR6_9PROT</name>
<keyword evidence="4" id="KW-0479">Metal-binding</keyword>
<dbReference type="NCBIfam" id="TIGR00685">
    <property type="entry name" value="T6PP"/>
    <property type="match status" value="1"/>
</dbReference>